<dbReference type="Proteomes" id="UP000321570">
    <property type="component" value="Unassembled WGS sequence"/>
</dbReference>
<dbReference type="EMBL" id="CABIJS010000333">
    <property type="protein sequence ID" value="VUZ49848.1"/>
    <property type="molecule type" value="Genomic_DNA"/>
</dbReference>
<dbReference type="AlphaFoldDB" id="A0A564YT35"/>
<protein>
    <submittedName>
        <fullName evidence="1">Uncharacterized protein</fullName>
    </submittedName>
</protein>
<reference evidence="1 2" key="1">
    <citation type="submission" date="2019-07" db="EMBL/GenBank/DDBJ databases">
        <authorList>
            <person name="Jastrzebski P J."/>
            <person name="Paukszto L."/>
            <person name="Jastrzebski P J."/>
        </authorList>
    </citation>
    <scope>NUCLEOTIDE SEQUENCE [LARGE SCALE GENOMIC DNA]</scope>
    <source>
        <strain evidence="1 2">WMS-il1</strain>
    </source>
</reference>
<keyword evidence="2" id="KW-1185">Reference proteome</keyword>
<organism evidence="1 2">
    <name type="scientific">Hymenolepis diminuta</name>
    <name type="common">Rat tapeworm</name>
    <dbReference type="NCBI Taxonomy" id="6216"/>
    <lineage>
        <taxon>Eukaryota</taxon>
        <taxon>Metazoa</taxon>
        <taxon>Spiralia</taxon>
        <taxon>Lophotrochozoa</taxon>
        <taxon>Platyhelminthes</taxon>
        <taxon>Cestoda</taxon>
        <taxon>Eucestoda</taxon>
        <taxon>Cyclophyllidea</taxon>
        <taxon>Hymenolepididae</taxon>
        <taxon>Hymenolepis</taxon>
    </lineage>
</organism>
<name>A0A564YT35_HYMDI</name>
<gene>
    <name evidence="1" type="ORF">WMSIL1_LOCUS8793</name>
</gene>
<proteinExistence type="predicted"/>
<sequence length="91" mass="10251">MWMLLLKGIIGLSVLTNGCLIAFGSEFVNKLVYQIYYSPDGSMKGYTDFTLSYMDVGSFNVSEKDKKLLKGAQYCRFVCVVIGHLVEFCKN</sequence>
<evidence type="ECO:0000313" key="1">
    <source>
        <dbReference type="EMBL" id="VUZ49848.1"/>
    </source>
</evidence>
<accession>A0A564YT35</accession>
<evidence type="ECO:0000313" key="2">
    <source>
        <dbReference type="Proteomes" id="UP000321570"/>
    </source>
</evidence>